<keyword evidence="2" id="KW-1185">Reference proteome</keyword>
<accession>A0ABT5DCR2</accession>
<sequence>MPQRAELWAEVVKGKTSGAYSSVDDATGAVFDSFDAACHLVGELGNPFTDNRAENALELQKLRMALVQSFKGASSHKASSSVYFVMLQYLTAMQYGLDIV</sequence>
<proteinExistence type="predicted"/>
<evidence type="ECO:0000313" key="1">
    <source>
        <dbReference type="EMBL" id="MDC0711409.1"/>
    </source>
</evidence>
<protein>
    <submittedName>
        <fullName evidence="1">Uncharacterized protein</fullName>
    </submittedName>
</protein>
<comment type="caution">
    <text evidence="1">The sequence shown here is derived from an EMBL/GenBank/DDBJ whole genome shotgun (WGS) entry which is preliminary data.</text>
</comment>
<name>A0ABT5DCR2_9BACT</name>
<dbReference type="RefSeq" id="WP_272141363.1">
    <property type="nucleotide sequence ID" value="NZ_JAQNDM010000002.1"/>
</dbReference>
<organism evidence="1 2">
    <name type="scientific">Stigmatella ashevillensis</name>
    <dbReference type="NCBI Taxonomy" id="2995309"/>
    <lineage>
        <taxon>Bacteria</taxon>
        <taxon>Pseudomonadati</taxon>
        <taxon>Myxococcota</taxon>
        <taxon>Myxococcia</taxon>
        <taxon>Myxococcales</taxon>
        <taxon>Cystobacterineae</taxon>
        <taxon>Archangiaceae</taxon>
        <taxon>Stigmatella</taxon>
    </lineage>
</organism>
<evidence type="ECO:0000313" key="2">
    <source>
        <dbReference type="Proteomes" id="UP001221838"/>
    </source>
</evidence>
<dbReference type="Proteomes" id="UP001221838">
    <property type="component" value="Unassembled WGS sequence"/>
</dbReference>
<gene>
    <name evidence="1" type="ORF">POL68_23260</name>
</gene>
<reference evidence="1 2" key="1">
    <citation type="submission" date="2022-11" db="EMBL/GenBank/DDBJ databases">
        <title>Minimal conservation of predation-associated metabolite biosynthetic gene clusters underscores biosynthetic potential of Myxococcota including descriptions for ten novel species: Archangium lansinium sp. nov., Myxococcus landrumus sp. nov., Nannocystis bai.</title>
        <authorList>
            <person name="Ahearne A."/>
            <person name="Stevens C."/>
            <person name="Dowd S."/>
        </authorList>
    </citation>
    <scope>NUCLEOTIDE SEQUENCE [LARGE SCALE GENOMIC DNA]</scope>
    <source>
        <strain evidence="1 2">NCWAL01</strain>
    </source>
</reference>
<dbReference type="EMBL" id="JAQNDM010000002">
    <property type="protein sequence ID" value="MDC0711409.1"/>
    <property type="molecule type" value="Genomic_DNA"/>
</dbReference>